<evidence type="ECO:0000256" key="3">
    <source>
        <dbReference type="ARBA" id="ARBA00022676"/>
    </source>
</evidence>
<dbReference type="PANTHER" id="PTHR46012">
    <property type="entry name" value="IP22168P"/>
    <property type="match status" value="1"/>
</dbReference>
<evidence type="ECO:0000256" key="6">
    <source>
        <dbReference type="ARBA" id="ARBA00022968"/>
    </source>
</evidence>
<keyword evidence="4" id="KW-0808">Transferase</keyword>
<organism evidence="14 15">
    <name type="scientific">Branchiostoma floridae</name>
    <name type="common">Florida lancelet</name>
    <name type="synonym">Amphioxus</name>
    <dbReference type="NCBI Taxonomy" id="7739"/>
    <lineage>
        <taxon>Eukaryota</taxon>
        <taxon>Metazoa</taxon>
        <taxon>Chordata</taxon>
        <taxon>Cephalochordata</taxon>
        <taxon>Leptocardii</taxon>
        <taxon>Amphioxiformes</taxon>
        <taxon>Branchiostomatidae</taxon>
        <taxon>Branchiostoma</taxon>
    </lineage>
</organism>
<proteinExistence type="inferred from homology"/>
<evidence type="ECO:0000256" key="1">
    <source>
        <dbReference type="ARBA" id="ARBA00004606"/>
    </source>
</evidence>
<gene>
    <name evidence="15" type="primary">LOC118424347</name>
</gene>
<reference evidence="15" key="2">
    <citation type="submission" date="2025-08" db="UniProtKB">
        <authorList>
            <consortium name="RefSeq"/>
        </authorList>
    </citation>
    <scope>IDENTIFICATION</scope>
    <source>
        <strain evidence="15">S238N-H82</strain>
        <tissue evidence="15">Testes</tissue>
    </source>
</reference>
<dbReference type="PANTHER" id="PTHR46012:SF2">
    <property type="entry name" value="IP22168P"/>
    <property type="match status" value="1"/>
</dbReference>
<keyword evidence="3" id="KW-0328">Glycosyltransferase</keyword>
<evidence type="ECO:0000313" key="15">
    <source>
        <dbReference type="RefSeq" id="XP_035688792.1"/>
    </source>
</evidence>
<keyword evidence="8" id="KW-0472">Membrane</keyword>
<dbReference type="OMA" id="ESENIGW"/>
<keyword evidence="5" id="KW-0812">Transmembrane</keyword>
<dbReference type="EC" id="2.4.2.42" evidence="11"/>
<evidence type="ECO:0000256" key="10">
    <source>
        <dbReference type="ARBA" id="ARBA00037301"/>
    </source>
</evidence>
<evidence type="ECO:0000256" key="9">
    <source>
        <dbReference type="ARBA" id="ARBA00023180"/>
    </source>
</evidence>
<comment type="similarity">
    <text evidence="2">Belongs to the glycosyltransferase 8 family.</text>
</comment>
<evidence type="ECO:0000256" key="4">
    <source>
        <dbReference type="ARBA" id="ARBA00022679"/>
    </source>
</evidence>
<comment type="function">
    <text evidence="10">Glycosyltransferase which elongates the O-linked glucose attached to EGF-like repeats in the extracellular domain of Notch proteins by catalyzing the addition of xylose.</text>
</comment>
<dbReference type="KEGG" id="bfo:118424347"/>
<evidence type="ECO:0000256" key="7">
    <source>
        <dbReference type="ARBA" id="ARBA00022989"/>
    </source>
</evidence>
<comment type="subcellular location">
    <subcellularLocation>
        <location evidence="1">Membrane</location>
        <topology evidence="1">Single-pass type II membrane protein</topology>
    </subcellularLocation>
</comment>
<sequence length="437" mass="49912">MRFLYRVGLLAGLGVFVLFVFGYSLLNTSVAAIAQDSDSVKRNKLGLQLDANDHKKQQDSSKGGRDPSLNTQAQGMFEGGRPSARPPALTCPVPMSYWFPPDACPLHQPLCGLYVCSPKASMHLAVVACGDRTNETLVMLKSALIFTSTKLHCHIFAETDLHFGFRQQIDSWPASIHEKLTYTIYPIMYPPGENSQEWKKLFRPCASQRLFLPELLTDVDSLLYVDTDILFLSPMENLWNFFSAMNSTQLAALAPEHEVKSIGWYNRFARHPYYGETGLNSGIMLMNLTRLRAFHFQDKIIPYYKEYKLKLTWGDQDLLNILFHYYPERLLVFPCEWNYRPDHCMYMQNCKSAETHGVRMVHGCRRVFFNEKQPAFKAIYEAIEQYKLDTDISLLLEGMKAKMEEPDTKASRCGQVANMFLKQVESSVRKASGETAP</sequence>
<name>A0A9J7LT43_BRAFL</name>
<dbReference type="GeneID" id="118424347"/>
<keyword evidence="9" id="KW-0325">Glycoprotein</keyword>
<evidence type="ECO:0000313" key="14">
    <source>
        <dbReference type="Proteomes" id="UP000001554"/>
    </source>
</evidence>
<evidence type="ECO:0000256" key="13">
    <source>
        <dbReference type="SAM" id="MobiDB-lite"/>
    </source>
</evidence>
<dbReference type="OrthoDB" id="6238971at2759"/>
<dbReference type="RefSeq" id="XP_035688792.1">
    <property type="nucleotide sequence ID" value="XM_035832899.1"/>
</dbReference>
<evidence type="ECO:0000256" key="8">
    <source>
        <dbReference type="ARBA" id="ARBA00023136"/>
    </source>
</evidence>
<dbReference type="GO" id="GO:0140563">
    <property type="term" value="F:UDP-D-xylose:beta-D-glucoside alpha-1,3-D-xylosyltransferase activity"/>
    <property type="evidence" value="ECO:0007669"/>
    <property type="project" value="UniProtKB-EC"/>
</dbReference>
<dbReference type="SUPFAM" id="SSF53448">
    <property type="entry name" value="Nucleotide-diphospho-sugar transferases"/>
    <property type="match status" value="1"/>
</dbReference>
<keyword evidence="7" id="KW-1133">Transmembrane helix</keyword>
<evidence type="ECO:0000256" key="5">
    <source>
        <dbReference type="ARBA" id="ARBA00022692"/>
    </source>
</evidence>
<dbReference type="Gene3D" id="3.90.550.10">
    <property type="entry name" value="Spore Coat Polysaccharide Biosynthesis Protein SpsA, Chain A"/>
    <property type="match status" value="1"/>
</dbReference>
<protein>
    <recommendedName>
        <fullName evidence="11">UDP-D-xylose:beta-D-glucoside alpha-1,3-D-xylosyltransferase</fullName>
        <ecNumber evidence="11">2.4.2.42</ecNumber>
    </recommendedName>
</protein>
<comment type="catalytic activity">
    <reaction evidence="12">
        <text>3-O-(beta-D-glucosyl)-L-seryl-[EGF-like domain protein] + UDP-alpha-D-xylose = 3-O-[alpha-D-xylosyl-(1-&gt;3)-beta-D-glucosyl]-L-seryl-[EGF-like domain protein] + UDP + H(+)</text>
        <dbReference type="Rhea" id="RHEA:56064"/>
        <dbReference type="Rhea" id="RHEA-COMP:14610"/>
        <dbReference type="Rhea" id="RHEA-COMP:14611"/>
        <dbReference type="ChEBI" id="CHEBI:15378"/>
        <dbReference type="ChEBI" id="CHEBI:57632"/>
        <dbReference type="ChEBI" id="CHEBI:58223"/>
        <dbReference type="ChEBI" id="CHEBI:140575"/>
        <dbReference type="ChEBI" id="CHEBI:140576"/>
        <dbReference type="EC" id="2.4.2.42"/>
    </reaction>
</comment>
<reference evidence="14" key="1">
    <citation type="journal article" date="2020" name="Nat. Ecol. Evol.">
        <title>Deeply conserved synteny resolves early events in vertebrate evolution.</title>
        <authorList>
            <person name="Simakov O."/>
            <person name="Marletaz F."/>
            <person name="Yue J.X."/>
            <person name="O'Connell B."/>
            <person name="Jenkins J."/>
            <person name="Brandt A."/>
            <person name="Calef R."/>
            <person name="Tung C.H."/>
            <person name="Huang T.K."/>
            <person name="Schmutz J."/>
            <person name="Satoh N."/>
            <person name="Yu J.K."/>
            <person name="Putnam N.H."/>
            <person name="Green R.E."/>
            <person name="Rokhsar D.S."/>
        </authorList>
    </citation>
    <scope>NUCLEOTIDE SEQUENCE [LARGE SCALE GENOMIC DNA]</scope>
    <source>
        <strain evidence="14">S238N-H82</strain>
    </source>
</reference>
<dbReference type="InterPro" id="IPR051993">
    <property type="entry name" value="Glycosyltransferase_8"/>
</dbReference>
<dbReference type="GO" id="GO:0016020">
    <property type="term" value="C:membrane"/>
    <property type="evidence" value="ECO:0007669"/>
    <property type="project" value="UniProtKB-SubCell"/>
</dbReference>
<evidence type="ECO:0000256" key="2">
    <source>
        <dbReference type="ARBA" id="ARBA00006351"/>
    </source>
</evidence>
<keyword evidence="14" id="KW-1185">Reference proteome</keyword>
<dbReference type="GO" id="GO:0016266">
    <property type="term" value="P:protein O-linked glycosylation via N-acetyl-galactosamine"/>
    <property type="evidence" value="ECO:0000318"/>
    <property type="project" value="GO_Central"/>
</dbReference>
<dbReference type="InterPro" id="IPR002495">
    <property type="entry name" value="Glyco_trans_8"/>
</dbReference>
<keyword evidence="6" id="KW-0735">Signal-anchor</keyword>
<dbReference type="AlphaFoldDB" id="A0A9J7LT43"/>
<dbReference type="Proteomes" id="UP000001554">
    <property type="component" value="Chromosome 1"/>
</dbReference>
<accession>A0A9J7LT43</accession>
<dbReference type="Pfam" id="PF01501">
    <property type="entry name" value="Glyco_transf_8"/>
    <property type="match status" value="1"/>
</dbReference>
<feature type="compositionally biased region" description="Basic and acidic residues" evidence="13">
    <location>
        <begin position="51"/>
        <end position="65"/>
    </location>
</feature>
<evidence type="ECO:0000256" key="11">
    <source>
        <dbReference type="ARBA" id="ARBA00038854"/>
    </source>
</evidence>
<dbReference type="InterPro" id="IPR029044">
    <property type="entry name" value="Nucleotide-diphossugar_trans"/>
</dbReference>
<dbReference type="GO" id="GO:0035252">
    <property type="term" value="F:UDP-xylosyltransferase activity"/>
    <property type="evidence" value="ECO:0000318"/>
    <property type="project" value="GO_Central"/>
</dbReference>
<evidence type="ECO:0000256" key="12">
    <source>
        <dbReference type="ARBA" id="ARBA00049181"/>
    </source>
</evidence>
<feature type="region of interest" description="Disordered" evidence="13">
    <location>
        <begin position="48"/>
        <end position="83"/>
    </location>
</feature>